<name>A0ABR2G393_9ROSI</name>
<comment type="caution">
    <text evidence="1">The sequence shown here is derived from an EMBL/GenBank/DDBJ whole genome shotgun (WGS) entry which is preliminary data.</text>
</comment>
<reference evidence="1 2" key="1">
    <citation type="journal article" date="2024" name="G3 (Bethesda)">
        <title>Genome assembly of Hibiscus sabdariffa L. provides insights into metabolisms of medicinal natural products.</title>
        <authorList>
            <person name="Kim T."/>
        </authorList>
    </citation>
    <scope>NUCLEOTIDE SEQUENCE [LARGE SCALE GENOMIC DNA]</scope>
    <source>
        <strain evidence="1">TK-2024</strain>
        <tissue evidence="1">Old leaves</tissue>
    </source>
</reference>
<dbReference type="EMBL" id="JBBPBM010000003">
    <property type="protein sequence ID" value="KAK8593534.1"/>
    <property type="molecule type" value="Genomic_DNA"/>
</dbReference>
<evidence type="ECO:0000313" key="2">
    <source>
        <dbReference type="Proteomes" id="UP001472677"/>
    </source>
</evidence>
<keyword evidence="2" id="KW-1185">Reference proteome</keyword>
<sequence length="93" mass="10880">MRWYDPPMTPRATLILNELLKKLYALESGHHPPYYHNRRSLALPCRMLALRWIGFSMFLIGRFCLEGYLDLGATLKAALDLDEPYVDRKLLNN</sequence>
<organism evidence="1 2">
    <name type="scientific">Hibiscus sabdariffa</name>
    <name type="common">roselle</name>
    <dbReference type="NCBI Taxonomy" id="183260"/>
    <lineage>
        <taxon>Eukaryota</taxon>
        <taxon>Viridiplantae</taxon>
        <taxon>Streptophyta</taxon>
        <taxon>Embryophyta</taxon>
        <taxon>Tracheophyta</taxon>
        <taxon>Spermatophyta</taxon>
        <taxon>Magnoliopsida</taxon>
        <taxon>eudicotyledons</taxon>
        <taxon>Gunneridae</taxon>
        <taxon>Pentapetalae</taxon>
        <taxon>rosids</taxon>
        <taxon>malvids</taxon>
        <taxon>Malvales</taxon>
        <taxon>Malvaceae</taxon>
        <taxon>Malvoideae</taxon>
        <taxon>Hibiscus</taxon>
    </lineage>
</organism>
<protein>
    <submittedName>
        <fullName evidence="1">Uncharacterized protein</fullName>
    </submittedName>
</protein>
<proteinExistence type="predicted"/>
<accession>A0ABR2G393</accession>
<evidence type="ECO:0000313" key="1">
    <source>
        <dbReference type="EMBL" id="KAK8593534.1"/>
    </source>
</evidence>
<dbReference type="Proteomes" id="UP001472677">
    <property type="component" value="Unassembled WGS sequence"/>
</dbReference>
<gene>
    <name evidence="1" type="ORF">V6N12_045614</name>
</gene>